<feature type="transmembrane region" description="Helical" evidence="2">
    <location>
        <begin position="342"/>
        <end position="360"/>
    </location>
</feature>
<organism evidence="3 4">
    <name type="scientific">Actinoplanes auranticolor</name>
    <dbReference type="NCBI Taxonomy" id="47988"/>
    <lineage>
        <taxon>Bacteria</taxon>
        <taxon>Bacillati</taxon>
        <taxon>Actinomycetota</taxon>
        <taxon>Actinomycetes</taxon>
        <taxon>Micromonosporales</taxon>
        <taxon>Micromonosporaceae</taxon>
        <taxon>Actinoplanes</taxon>
    </lineage>
</organism>
<feature type="transmembrane region" description="Helical" evidence="2">
    <location>
        <begin position="271"/>
        <end position="289"/>
    </location>
</feature>
<feature type="transmembrane region" description="Helical" evidence="2">
    <location>
        <begin position="190"/>
        <end position="209"/>
    </location>
</feature>
<feature type="transmembrane region" description="Helical" evidence="2">
    <location>
        <begin position="221"/>
        <end position="251"/>
    </location>
</feature>
<dbReference type="AlphaFoldDB" id="A0A919SXQ3"/>
<keyword evidence="2" id="KW-0812">Transmembrane</keyword>
<proteinExistence type="predicted"/>
<keyword evidence="4" id="KW-1185">Reference proteome</keyword>
<feature type="transmembrane region" description="Helical" evidence="2">
    <location>
        <begin position="137"/>
        <end position="160"/>
    </location>
</feature>
<comment type="caution">
    <text evidence="3">The sequence shown here is derived from an EMBL/GenBank/DDBJ whole genome shotgun (WGS) entry which is preliminary data.</text>
</comment>
<feature type="transmembrane region" description="Helical" evidence="2">
    <location>
        <begin position="68"/>
        <end position="90"/>
    </location>
</feature>
<feature type="transmembrane region" description="Helical" evidence="2">
    <location>
        <begin position="167"/>
        <end position="184"/>
    </location>
</feature>
<dbReference type="Proteomes" id="UP000681340">
    <property type="component" value="Unassembled WGS sequence"/>
</dbReference>
<keyword evidence="2" id="KW-0472">Membrane</keyword>
<protein>
    <recommendedName>
        <fullName evidence="5">4-amino-4-deoxy-L-arabinose transferase-like glycosyltransferase</fullName>
    </recommendedName>
</protein>
<reference evidence="3" key="1">
    <citation type="submission" date="2021-03" db="EMBL/GenBank/DDBJ databases">
        <title>Whole genome shotgun sequence of Actinoplanes auranticolor NBRC 12245.</title>
        <authorList>
            <person name="Komaki H."/>
            <person name="Tamura T."/>
        </authorList>
    </citation>
    <scope>NUCLEOTIDE SEQUENCE</scope>
    <source>
        <strain evidence="3">NBRC 12245</strain>
    </source>
</reference>
<dbReference type="EMBL" id="BOQL01000105">
    <property type="protein sequence ID" value="GIM80715.1"/>
    <property type="molecule type" value="Genomic_DNA"/>
</dbReference>
<feature type="transmembrane region" description="Helical" evidence="2">
    <location>
        <begin position="110"/>
        <end position="131"/>
    </location>
</feature>
<keyword evidence="2" id="KW-1133">Transmembrane helix</keyword>
<evidence type="ECO:0000256" key="2">
    <source>
        <dbReference type="SAM" id="Phobius"/>
    </source>
</evidence>
<evidence type="ECO:0000313" key="4">
    <source>
        <dbReference type="Proteomes" id="UP000681340"/>
    </source>
</evidence>
<sequence>MPSADPDTGPFGSRQVFRPGPHGSESCGTLLVMSMPEPDLADYDAAADPALAAPGFLERWVQADRVRAVAMALIVVTVVWRAVIATRGYFSQDEFVIAARAIDTGLTVDFLFEVFNGHLMPAGLGLTWLLVRVDGLASWPWMLLLIVGQAAVSVAFYRLLRALLRPGWAVLVPLCMFVFSPLTLEVSSLWMVGLLMLPVQLAMVLAIGAQLRYARTGRHRYGVAVLLAVVFGLAFDTKALLIVPLVFLLAVLLFCDGGPVASVRAAIRRFWVGWVALAVLSAAYVPFYLSRPAPRLEQSGSPGGAVAFVGDLVGRTLVPALFGGPWRWTYAGDGPALVDPPVLGVWAAWAVLLALIVVTVRRRASARRAWLLLLAYVAMVTALFIVTRLGSALGSIAGLVPRYVADVVVVAALCVGVALLGLRDRAERDAGPWPVPPVLREPGAVAVGVVAVVVVAVTIAGGTLWSFTGFYDNWQTKHGRDYLATAEAELAAAPPGTVLVDNAVPDRVVAGYFYPDNLQSHFFRAAKRQPAFVTAAEQLSMFDDTGRIRPATVDGLDIVPGPADECGHRVSFGSARRIPLEAPAEDWPWWIHVAYVSSGDSTVTFRLGEATQVFGVRRGLNQIYFKLQAKGDAVQLSIADPGVTLCTRYISVGKVVLKPF</sequence>
<evidence type="ECO:0008006" key="5">
    <source>
        <dbReference type="Google" id="ProtNLM"/>
    </source>
</evidence>
<gene>
    <name evidence="3" type="ORF">Aau02nite_91780</name>
</gene>
<evidence type="ECO:0000313" key="3">
    <source>
        <dbReference type="EMBL" id="GIM80715.1"/>
    </source>
</evidence>
<feature type="transmembrane region" description="Helical" evidence="2">
    <location>
        <begin position="403"/>
        <end position="422"/>
    </location>
</feature>
<accession>A0A919SXQ3</accession>
<feature type="transmembrane region" description="Helical" evidence="2">
    <location>
        <begin position="369"/>
        <end position="391"/>
    </location>
</feature>
<evidence type="ECO:0000256" key="1">
    <source>
        <dbReference type="SAM" id="MobiDB-lite"/>
    </source>
</evidence>
<feature type="region of interest" description="Disordered" evidence="1">
    <location>
        <begin position="1"/>
        <end position="22"/>
    </location>
</feature>
<feature type="transmembrane region" description="Helical" evidence="2">
    <location>
        <begin position="443"/>
        <end position="467"/>
    </location>
</feature>
<name>A0A919SXQ3_9ACTN</name>